<organism evidence="5 6">
    <name type="scientific">Geothermobacter ehrlichii</name>
    <dbReference type="NCBI Taxonomy" id="213224"/>
    <lineage>
        <taxon>Bacteria</taxon>
        <taxon>Pseudomonadati</taxon>
        <taxon>Thermodesulfobacteriota</taxon>
        <taxon>Desulfuromonadia</taxon>
        <taxon>Desulfuromonadales</taxon>
        <taxon>Geothermobacteraceae</taxon>
        <taxon>Geothermobacter</taxon>
    </lineage>
</organism>
<evidence type="ECO:0000256" key="3">
    <source>
        <dbReference type="ARBA" id="ARBA00038054"/>
    </source>
</evidence>
<keyword evidence="2" id="KW-0285">Flavoprotein</keyword>
<gene>
    <name evidence="5" type="ORF">EDC39_102158</name>
</gene>
<comment type="similarity">
    <text evidence="3">Belongs to the flavoredoxin family.</text>
</comment>
<dbReference type="InterPro" id="IPR002563">
    <property type="entry name" value="Flavin_Rdtase-like_dom"/>
</dbReference>
<dbReference type="SMART" id="SM00903">
    <property type="entry name" value="Flavin_Reduct"/>
    <property type="match status" value="1"/>
</dbReference>
<dbReference type="Gene3D" id="2.30.110.10">
    <property type="entry name" value="Electron Transport, Fmn-binding Protein, Chain A"/>
    <property type="match status" value="1"/>
</dbReference>
<evidence type="ECO:0000313" key="6">
    <source>
        <dbReference type="Proteomes" id="UP000324159"/>
    </source>
</evidence>
<dbReference type="AlphaFoldDB" id="A0A5D3WN42"/>
<evidence type="ECO:0000256" key="2">
    <source>
        <dbReference type="ARBA" id="ARBA00022630"/>
    </source>
</evidence>
<sequence>MACIMMKKRKLGPCVTFFPQPTTLVTSVDTAGKVNLMTASWAGIVSKTPPTMAISLNRSRLTYEQIRQTGCFVVNMVPVSLAVAADFCGIRSGRDRDKAVVTGLTLVPAEQVAAPLVGECPLNVECRLVREVELGDYRLMLGEIVQIHAAEQAFAEDGGMSVAAFDPLVYLGGIREYWSLGGHVADAYRDGLRLEDGK</sequence>
<dbReference type="Proteomes" id="UP000324159">
    <property type="component" value="Unassembled WGS sequence"/>
</dbReference>
<dbReference type="InterPro" id="IPR012349">
    <property type="entry name" value="Split_barrel_FMN-bd"/>
</dbReference>
<name>A0A5D3WN42_9BACT</name>
<feature type="domain" description="Flavin reductase like" evidence="4">
    <location>
        <begin position="15"/>
        <end position="163"/>
    </location>
</feature>
<dbReference type="SUPFAM" id="SSF50475">
    <property type="entry name" value="FMN-binding split barrel"/>
    <property type="match status" value="1"/>
</dbReference>
<dbReference type="GO" id="GO:0016646">
    <property type="term" value="F:oxidoreductase activity, acting on the CH-NH group of donors, NAD or NADP as acceptor"/>
    <property type="evidence" value="ECO:0007669"/>
    <property type="project" value="UniProtKB-ARBA"/>
</dbReference>
<dbReference type="InterPro" id="IPR052174">
    <property type="entry name" value="Flavoredoxin"/>
</dbReference>
<dbReference type="GO" id="GO:0010181">
    <property type="term" value="F:FMN binding"/>
    <property type="evidence" value="ECO:0007669"/>
    <property type="project" value="InterPro"/>
</dbReference>
<comment type="cofactor">
    <cofactor evidence="1">
        <name>FMN</name>
        <dbReference type="ChEBI" id="CHEBI:58210"/>
    </cofactor>
</comment>
<evidence type="ECO:0000259" key="4">
    <source>
        <dbReference type="SMART" id="SM00903"/>
    </source>
</evidence>
<evidence type="ECO:0000313" key="5">
    <source>
        <dbReference type="EMBL" id="TYO99635.1"/>
    </source>
</evidence>
<comment type="caution">
    <text evidence="5">The sequence shown here is derived from an EMBL/GenBank/DDBJ whole genome shotgun (WGS) entry which is preliminary data.</text>
</comment>
<reference evidence="5 6" key="1">
    <citation type="submission" date="2019-07" db="EMBL/GenBank/DDBJ databases">
        <title>Genomic Encyclopedia of Type Strains, Phase IV (KMG-IV): sequencing the most valuable type-strain genomes for metagenomic binning, comparative biology and taxonomic classification.</title>
        <authorList>
            <person name="Goeker M."/>
        </authorList>
    </citation>
    <scope>NUCLEOTIDE SEQUENCE [LARGE SCALE GENOMIC DNA]</scope>
    <source>
        <strain evidence="5 6">SS015</strain>
    </source>
</reference>
<keyword evidence="6" id="KW-1185">Reference proteome</keyword>
<dbReference type="OrthoDB" id="9794638at2"/>
<protein>
    <submittedName>
        <fullName evidence="5">Flavin reductase (DIM6/NTAB) family NADH-FMN oxidoreductase RutF</fullName>
    </submittedName>
</protein>
<dbReference type="PANTHER" id="PTHR43567:SF1">
    <property type="entry name" value="FLAVOREDOXIN"/>
    <property type="match status" value="1"/>
</dbReference>
<dbReference type="EMBL" id="VNIB01000002">
    <property type="protein sequence ID" value="TYO99635.1"/>
    <property type="molecule type" value="Genomic_DNA"/>
</dbReference>
<dbReference type="PANTHER" id="PTHR43567">
    <property type="entry name" value="FLAVOREDOXIN-RELATED-RELATED"/>
    <property type="match status" value="1"/>
</dbReference>
<evidence type="ECO:0000256" key="1">
    <source>
        <dbReference type="ARBA" id="ARBA00001917"/>
    </source>
</evidence>
<proteinExistence type="inferred from homology"/>
<dbReference type="Pfam" id="PF01613">
    <property type="entry name" value="Flavin_Reduct"/>
    <property type="match status" value="1"/>
</dbReference>
<accession>A0A5D3WN42</accession>